<dbReference type="KEGG" id="avu:BK816_06455"/>
<dbReference type="EMBL" id="CP017812">
    <property type="protein sequence ID" value="AOZ72973.1"/>
    <property type="molecule type" value="Genomic_DNA"/>
</dbReference>
<gene>
    <name evidence="2" type="ORF">BK816_06455</name>
</gene>
<dbReference type="AlphaFoldDB" id="A0A1D9MLC2"/>
<keyword evidence="3" id="KW-1185">Reference proteome</keyword>
<evidence type="ECO:0000256" key="1">
    <source>
        <dbReference type="SAM" id="MobiDB-lite"/>
    </source>
</evidence>
<accession>A0A1D9MLC2</accession>
<dbReference type="Pfam" id="PF11228">
    <property type="entry name" value="DUF3027"/>
    <property type="match status" value="1"/>
</dbReference>
<sequence>MEKKAANKTPASAEKKAKPRRDAVLQAAVEQAREAALDLARPGHVGDHLGSHADGERLLTHYFACLHPGYVGWVWAVTMARVPRSKVATICEVEMIPHEGALLAPPWVPWEERLRPSDVSRGDVVPYLANDERLVLGSVRAEDEDIDAGDETRLMLDRPRVMSEQATNAVAGRWKKTLRTARGNHRFAQNCETCAFMLPLAGTLGKSYGVCGNEFSTEDGRLVAFTHACGAHSETDAERTDSPWEVEPLRLNDLTMEVLNPADFWLDEDAEAKADESAKQD</sequence>
<evidence type="ECO:0000313" key="2">
    <source>
        <dbReference type="EMBL" id="AOZ72973.1"/>
    </source>
</evidence>
<reference evidence="2 3" key="1">
    <citation type="submission" date="2016-10" db="EMBL/GenBank/DDBJ databases">
        <title>Actinomyces aegypiusis sp. nov., isolated from the Aegypius monachus in Qinghai Tibet Plateau China.</title>
        <authorList>
            <person name="Wang Y."/>
        </authorList>
    </citation>
    <scope>NUCLEOTIDE SEQUENCE [LARGE SCALE GENOMIC DNA]</scope>
    <source>
        <strain evidence="2 3">VUL4_3</strain>
    </source>
</reference>
<organism evidence="2 3">
    <name type="scientific">Boudabousia tangfeifanii</name>
    <dbReference type="NCBI Taxonomy" id="1912795"/>
    <lineage>
        <taxon>Bacteria</taxon>
        <taxon>Bacillati</taxon>
        <taxon>Actinomycetota</taxon>
        <taxon>Actinomycetes</taxon>
        <taxon>Actinomycetales</taxon>
        <taxon>Actinomycetaceae</taxon>
        <taxon>Boudabousia</taxon>
    </lineage>
</organism>
<name>A0A1D9MLC2_9ACTO</name>
<dbReference type="STRING" id="1912795.BK816_06455"/>
<dbReference type="Proteomes" id="UP000176288">
    <property type="component" value="Chromosome"/>
</dbReference>
<evidence type="ECO:0008006" key="4">
    <source>
        <dbReference type="Google" id="ProtNLM"/>
    </source>
</evidence>
<dbReference type="RefSeq" id="WP_071164437.1">
    <property type="nucleotide sequence ID" value="NZ_CP017812.1"/>
</dbReference>
<proteinExistence type="predicted"/>
<dbReference type="InterPro" id="IPR021391">
    <property type="entry name" value="DUF3027"/>
</dbReference>
<protein>
    <recommendedName>
        <fullName evidence="4">DUF3027 domain-containing protein</fullName>
    </recommendedName>
</protein>
<feature type="region of interest" description="Disordered" evidence="1">
    <location>
        <begin position="1"/>
        <end position="21"/>
    </location>
</feature>
<dbReference type="OrthoDB" id="3210158at2"/>
<evidence type="ECO:0000313" key="3">
    <source>
        <dbReference type="Proteomes" id="UP000176288"/>
    </source>
</evidence>